<reference evidence="3" key="1">
    <citation type="submission" date="2014-09" db="EMBL/GenBank/DDBJ databases">
        <authorList>
            <person name="Gomez-Valero L."/>
        </authorList>
    </citation>
    <scope>NUCLEOTIDE SEQUENCE [LARGE SCALE GENOMIC DNA]</scope>
    <source>
        <strain evidence="3">ATCC700992</strain>
        <plasmid evidence="3">LLAP10_pB</plasmid>
    </source>
</reference>
<dbReference type="HOGENOM" id="CLU_2973923_0_0_6"/>
<organism evidence="2 3">
    <name type="scientific">Legionella fallonii LLAP-10</name>
    <dbReference type="NCBI Taxonomy" id="1212491"/>
    <lineage>
        <taxon>Bacteria</taxon>
        <taxon>Pseudomonadati</taxon>
        <taxon>Pseudomonadota</taxon>
        <taxon>Gammaproteobacteria</taxon>
        <taxon>Legionellales</taxon>
        <taxon>Legionellaceae</taxon>
        <taxon>Legionella</taxon>
    </lineage>
</organism>
<keyword evidence="3" id="KW-1185">Reference proteome</keyword>
<feature type="region of interest" description="Disordered" evidence="1">
    <location>
        <begin position="37"/>
        <end position="58"/>
    </location>
</feature>
<geneLocation type="plasmid" evidence="3">
    <name>LLAP10_pB</name>
</geneLocation>
<proteinExistence type="predicted"/>
<dbReference type="KEGG" id="lfa:LFA_pB0011"/>
<sequence length="58" mass="6391">MRKEVTVISHPEKVVKKLFALFVFSVGRAAQSKKLIPGKSRNAQRGGKSIAIRQTISP</sequence>
<gene>
    <name evidence="2" type="ORF">LFA_pB0011</name>
</gene>
<evidence type="ECO:0000313" key="2">
    <source>
        <dbReference type="EMBL" id="CEG59371.1"/>
    </source>
</evidence>
<dbReference type="Proteomes" id="UP000032430">
    <property type="component" value="Plasmid III"/>
</dbReference>
<dbReference type="AlphaFoldDB" id="A0A098GD43"/>
<evidence type="ECO:0000313" key="3">
    <source>
        <dbReference type="Proteomes" id="UP000032430"/>
    </source>
</evidence>
<evidence type="ECO:0000256" key="1">
    <source>
        <dbReference type="SAM" id="MobiDB-lite"/>
    </source>
</evidence>
<dbReference type="EMBL" id="LN614829">
    <property type="protein sequence ID" value="CEG59371.1"/>
    <property type="molecule type" value="Genomic_DNA"/>
</dbReference>
<name>A0A098GD43_9GAMM</name>
<keyword evidence="2" id="KW-0614">Plasmid</keyword>
<accession>A0A098GD43</accession>
<protein>
    <submittedName>
        <fullName evidence="2">Uncharacterized protein</fullName>
    </submittedName>
</protein>